<protein>
    <submittedName>
        <fullName evidence="1">Uncharacterized protein</fullName>
    </submittedName>
</protein>
<proteinExistence type="predicted"/>
<reference evidence="1" key="1">
    <citation type="submission" date="2014-09" db="EMBL/GenBank/DDBJ databases">
        <authorList>
            <person name="Magalhaes I.L.F."/>
            <person name="Oliveira U."/>
            <person name="Santos F.R."/>
            <person name="Vidigal T.H.D.A."/>
            <person name="Brescovit A.D."/>
            <person name="Santos A.J."/>
        </authorList>
    </citation>
    <scope>NUCLEOTIDE SEQUENCE</scope>
    <source>
        <tissue evidence="1">Shoot tissue taken approximately 20 cm above the soil surface</tissue>
    </source>
</reference>
<dbReference type="PROSITE" id="PS51257">
    <property type="entry name" value="PROKAR_LIPOPROTEIN"/>
    <property type="match status" value="1"/>
</dbReference>
<evidence type="ECO:0000313" key="1">
    <source>
        <dbReference type="EMBL" id="JAD36545.1"/>
    </source>
</evidence>
<accession>A0A0A8ZIH5</accession>
<sequence length="42" mass="4626">MTRFTWPWGTTSGSACSLFAGLCATSRRRQLWFSSTSTGQPP</sequence>
<reference evidence="1" key="2">
    <citation type="journal article" date="2015" name="Data Brief">
        <title>Shoot transcriptome of the giant reed, Arundo donax.</title>
        <authorList>
            <person name="Barrero R.A."/>
            <person name="Guerrero F.D."/>
            <person name="Moolhuijzen P."/>
            <person name="Goolsby J.A."/>
            <person name="Tidwell J."/>
            <person name="Bellgard S.E."/>
            <person name="Bellgard M.I."/>
        </authorList>
    </citation>
    <scope>NUCLEOTIDE SEQUENCE</scope>
    <source>
        <tissue evidence="1">Shoot tissue taken approximately 20 cm above the soil surface</tissue>
    </source>
</reference>
<dbReference type="AlphaFoldDB" id="A0A0A8ZIH5"/>
<dbReference type="EMBL" id="GBRH01261350">
    <property type="protein sequence ID" value="JAD36545.1"/>
    <property type="molecule type" value="Transcribed_RNA"/>
</dbReference>
<name>A0A0A8ZIH5_ARUDO</name>
<organism evidence="1">
    <name type="scientific">Arundo donax</name>
    <name type="common">Giant reed</name>
    <name type="synonym">Donax arundinaceus</name>
    <dbReference type="NCBI Taxonomy" id="35708"/>
    <lineage>
        <taxon>Eukaryota</taxon>
        <taxon>Viridiplantae</taxon>
        <taxon>Streptophyta</taxon>
        <taxon>Embryophyta</taxon>
        <taxon>Tracheophyta</taxon>
        <taxon>Spermatophyta</taxon>
        <taxon>Magnoliopsida</taxon>
        <taxon>Liliopsida</taxon>
        <taxon>Poales</taxon>
        <taxon>Poaceae</taxon>
        <taxon>PACMAD clade</taxon>
        <taxon>Arundinoideae</taxon>
        <taxon>Arundineae</taxon>
        <taxon>Arundo</taxon>
    </lineage>
</organism>